<dbReference type="Pfam" id="PF01638">
    <property type="entry name" value="HxlR"/>
    <property type="match status" value="1"/>
</dbReference>
<dbReference type="SUPFAM" id="SSF46785">
    <property type="entry name" value="Winged helix' DNA-binding domain"/>
    <property type="match status" value="1"/>
</dbReference>
<keyword evidence="6" id="KW-1185">Reference proteome</keyword>
<dbReference type="Pfam" id="PF14864">
    <property type="entry name" value="Alkyl_sulf_C"/>
    <property type="match status" value="1"/>
</dbReference>
<reference evidence="5 6" key="1">
    <citation type="submission" date="2020-02" db="EMBL/GenBank/DDBJ databases">
        <authorList>
            <person name="Li X.-J."/>
            <person name="Feng X.-M."/>
        </authorList>
    </citation>
    <scope>NUCLEOTIDE SEQUENCE [LARGE SCALE GENOMIC DNA]</scope>
    <source>
        <strain evidence="5 6">CGMCC 4.7225</strain>
    </source>
</reference>
<dbReference type="InterPro" id="IPR029229">
    <property type="entry name" value="Alkyl_sulf_C"/>
</dbReference>
<dbReference type="InterPro" id="IPR036388">
    <property type="entry name" value="WH-like_DNA-bd_sf"/>
</dbReference>
<evidence type="ECO:0000256" key="3">
    <source>
        <dbReference type="ARBA" id="ARBA00023163"/>
    </source>
</evidence>
<accession>A0A6N9YI40</accession>
<dbReference type="PROSITE" id="PS51118">
    <property type="entry name" value="HTH_HXLR"/>
    <property type="match status" value="1"/>
</dbReference>
<comment type="caution">
    <text evidence="5">The sequence shown here is derived from an EMBL/GenBank/DDBJ whole genome shotgun (WGS) entry which is preliminary data.</text>
</comment>
<protein>
    <submittedName>
        <fullName evidence="5">Transcriptional regulator</fullName>
    </submittedName>
</protein>
<evidence type="ECO:0000313" key="5">
    <source>
        <dbReference type="EMBL" id="NED94617.1"/>
    </source>
</evidence>
<dbReference type="Proteomes" id="UP000469185">
    <property type="component" value="Unassembled WGS sequence"/>
</dbReference>
<dbReference type="PANTHER" id="PTHR33204">
    <property type="entry name" value="TRANSCRIPTIONAL REGULATOR, MARR FAMILY"/>
    <property type="match status" value="1"/>
</dbReference>
<dbReference type="RefSeq" id="WP_163816534.1">
    <property type="nucleotide sequence ID" value="NZ_JAAGOB010000002.1"/>
</dbReference>
<name>A0A6N9YI40_9ACTN</name>
<evidence type="ECO:0000259" key="4">
    <source>
        <dbReference type="PROSITE" id="PS51118"/>
    </source>
</evidence>
<dbReference type="SUPFAM" id="SSF55718">
    <property type="entry name" value="SCP-like"/>
    <property type="match status" value="1"/>
</dbReference>
<organism evidence="5 6">
    <name type="scientific">Phytoactinopolyspora alkaliphila</name>
    <dbReference type="NCBI Taxonomy" id="1783498"/>
    <lineage>
        <taxon>Bacteria</taxon>
        <taxon>Bacillati</taxon>
        <taxon>Actinomycetota</taxon>
        <taxon>Actinomycetes</taxon>
        <taxon>Jiangellales</taxon>
        <taxon>Jiangellaceae</taxon>
        <taxon>Phytoactinopolyspora</taxon>
    </lineage>
</organism>
<dbReference type="EMBL" id="JAAGOB010000002">
    <property type="protein sequence ID" value="NED94617.1"/>
    <property type="molecule type" value="Genomic_DNA"/>
</dbReference>
<evidence type="ECO:0000313" key="6">
    <source>
        <dbReference type="Proteomes" id="UP000469185"/>
    </source>
</evidence>
<dbReference type="Gene3D" id="3.30.1050.10">
    <property type="entry name" value="SCP2 sterol-binding domain"/>
    <property type="match status" value="1"/>
</dbReference>
<gene>
    <name evidence="5" type="ORF">G1H11_04755</name>
</gene>
<dbReference type="Gene3D" id="1.10.10.10">
    <property type="entry name" value="Winged helix-like DNA-binding domain superfamily/Winged helix DNA-binding domain"/>
    <property type="match status" value="1"/>
</dbReference>
<feature type="domain" description="HTH hxlR-type" evidence="4">
    <location>
        <begin position="8"/>
        <end position="106"/>
    </location>
</feature>
<dbReference type="PANTHER" id="PTHR33204:SF18">
    <property type="entry name" value="TRANSCRIPTIONAL REGULATORY PROTEIN"/>
    <property type="match status" value="1"/>
</dbReference>
<keyword evidence="3" id="KW-0804">Transcription</keyword>
<keyword evidence="2" id="KW-0238">DNA-binding</keyword>
<sequence>MRSYHDLCGIARALDVVGERWALLVVRELLFGPKRFADLHRGLPDMSQNVLTQRLREMEETGVLTRRRALPPATGLVYELTGRGRALEPVLLALGRWGSPLPPGAGSATELSPDALVVALRTTFDPDAAAGLHGTVQLRLPADAFLLTVQDGSLDAVRGEAVADAVLTCAVRTVQDLVFGKGALDDAVKGGDAQVEGDNELLKRFLGAFDDHRGS</sequence>
<dbReference type="InterPro" id="IPR036390">
    <property type="entry name" value="WH_DNA-bd_sf"/>
</dbReference>
<dbReference type="InterPro" id="IPR036527">
    <property type="entry name" value="SCP2_sterol-bd_dom_sf"/>
</dbReference>
<dbReference type="InterPro" id="IPR002577">
    <property type="entry name" value="HTH_HxlR"/>
</dbReference>
<proteinExistence type="predicted"/>
<evidence type="ECO:0000256" key="2">
    <source>
        <dbReference type="ARBA" id="ARBA00023125"/>
    </source>
</evidence>
<dbReference type="AlphaFoldDB" id="A0A6N9YI40"/>
<keyword evidence="1" id="KW-0805">Transcription regulation</keyword>
<evidence type="ECO:0000256" key="1">
    <source>
        <dbReference type="ARBA" id="ARBA00023015"/>
    </source>
</evidence>
<dbReference type="GO" id="GO:0003677">
    <property type="term" value="F:DNA binding"/>
    <property type="evidence" value="ECO:0007669"/>
    <property type="project" value="UniProtKB-KW"/>
</dbReference>